<dbReference type="GO" id="GO:0008290">
    <property type="term" value="C:F-actin capping protein complex"/>
    <property type="evidence" value="ECO:0007669"/>
    <property type="project" value="UniProtKB-UniRule"/>
</dbReference>
<dbReference type="EMBL" id="CAJOBJ010362112">
    <property type="protein sequence ID" value="CAF5218760.1"/>
    <property type="molecule type" value="Genomic_DNA"/>
</dbReference>
<evidence type="ECO:0000256" key="1">
    <source>
        <dbReference type="ARBA" id="ARBA00022467"/>
    </source>
</evidence>
<dbReference type="InterPro" id="IPR037282">
    <property type="entry name" value="CapZ_alpha/beta"/>
</dbReference>
<sequence>DQYIPSKVQGAEEECLITEANDLGDGRFYDPRTRQSFKFDHLRREASELQAHPPDELSEQWRLAFEKEVTEYVKERYTYGASTVIGGSDADTISLAAYIESHKFEPKNFWNGRWRSKWSLAFSKGQTECELTGLVKAQ</sequence>
<dbReference type="Pfam" id="PF01267">
    <property type="entry name" value="F-actin_cap_A"/>
    <property type="match status" value="1"/>
</dbReference>
<name>A0A8S3JN69_9BILA</name>
<evidence type="ECO:0000256" key="2">
    <source>
        <dbReference type="ARBA" id="ARBA00023203"/>
    </source>
</evidence>
<dbReference type="GO" id="GO:0051016">
    <property type="term" value="P:barbed-end actin filament capping"/>
    <property type="evidence" value="ECO:0007669"/>
    <property type="project" value="UniProtKB-UniRule"/>
</dbReference>
<dbReference type="GO" id="GO:0030036">
    <property type="term" value="P:actin cytoskeleton organization"/>
    <property type="evidence" value="ECO:0007669"/>
    <property type="project" value="TreeGrafter"/>
</dbReference>
<feature type="non-terminal residue" evidence="4">
    <location>
        <position position="1"/>
    </location>
</feature>
<comment type="subunit">
    <text evidence="3">Heterodimer of an alpha and a beta subunit.</text>
</comment>
<comment type="similarity">
    <text evidence="3">Belongs to the F-actin-capping protein alpha subunit family.</text>
</comment>
<dbReference type="GO" id="GO:0051015">
    <property type="term" value="F:actin filament binding"/>
    <property type="evidence" value="ECO:0007669"/>
    <property type="project" value="TreeGrafter"/>
</dbReference>
<dbReference type="PANTHER" id="PTHR10653">
    <property type="entry name" value="F-ACTIN-CAPPING PROTEIN SUBUNIT ALPHA"/>
    <property type="match status" value="1"/>
</dbReference>
<keyword evidence="2 3" id="KW-0009">Actin-binding</keyword>
<evidence type="ECO:0000313" key="5">
    <source>
        <dbReference type="Proteomes" id="UP000681720"/>
    </source>
</evidence>
<dbReference type="GO" id="GO:0030863">
    <property type="term" value="C:cortical cytoskeleton"/>
    <property type="evidence" value="ECO:0007669"/>
    <property type="project" value="TreeGrafter"/>
</dbReference>
<evidence type="ECO:0000313" key="4">
    <source>
        <dbReference type="EMBL" id="CAF5218760.1"/>
    </source>
</evidence>
<keyword evidence="1 3" id="KW-0117">Actin capping</keyword>
<dbReference type="AlphaFoldDB" id="A0A8S3JN69"/>
<dbReference type="InterPro" id="IPR042276">
    <property type="entry name" value="CapZ_alpha/beta_2"/>
</dbReference>
<dbReference type="Proteomes" id="UP000681720">
    <property type="component" value="Unassembled WGS sequence"/>
</dbReference>
<dbReference type="Gene3D" id="3.30.1140.60">
    <property type="entry name" value="F-actin capping protein, alpha subunit"/>
    <property type="match status" value="1"/>
</dbReference>
<organism evidence="4 5">
    <name type="scientific">Rotaria magnacalcarata</name>
    <dbReference type="NCBI Taxonomy" id="392030"/>
    <lineage>
        <taxon>Eukaryota</taxon>
        <taxon>Metazoa</taxon>
        <taxon>Spiralia</taxon>
        <taxon>Gnathifera</taxon>
        <taxon>Rotifera</taxon>
        <taxon>Eurotatoria</taxon>
        <taxon>Bdelloidea</taxon>
        <taxon>Philodinida</taxon>
        <taxon>Philodinidae</taxon>
        <taxon>Rotaria</taxon>
    </lineage>
</organism>
<comment type="function">
    <text evidence="3">F-actin-capping proteins bind in a Ca(2+)-independent manner to the fast growing ends of actin filaments (barbed end) thereby blocking the exchange of subunits at these ends. Unlike other capping proteins (such as gelsolin and severin), these proteins do not sever actin filaments.</text>
</comment>
<dbReference type="SUPFAM" id="SSF90096">
    <property type="entry name" value="Subunits of heterodimeric actin filament capping protein Capz"/>
    <property type="match status" value="1"/>
</dbReference>
<dbReference type="InterPro" id="IPR002189">
    <property type="entry name" value="CapZ_alpha"/>
</dbReference>
<feature type="non-terminal residue" evidence="4">
    <location>
        <position position="138"/>
    </location>
</feature>
<comment type="caution">
    <text evidence="4">The sequence shown here is derived from an EMBL/GenBank/DDBJ whole genome shotgun (WGS) entry which is preliminary data.</text>
</comment>
<accession>A0A8S3JN69</accession>
<protein>
    <recommendedName>
        <fullName evidence="3">F-actin-capping protein subunit alpha</fullName>
    </recommendedName>
</protein>
<reference evidence="4" key="1">
    <citation type="submission" date="2021-02" db="EMBL/GenBank/DDBJ databases">
        <authorList>
            <person name="Nowell W R."/>
        </authorList>
    </citation>
    <scope>NUCLEOTIDE SEQUENCE</scope>
</reference>
<dbReference type="InterPro" id="IPR042489">
    <property type="entry name" value="CapZ_alpha_1"/>
</dbReference>
<evidence type="ECO:0000256" key="3">
    <source>
        <dbReference type="RuleBase" id="RU365077"/>
    </source>
</evidence>
<gene>
    <name evidence="4" type="ORF">GIL414_LOCUS83130</name>
</gene>
<dbReference type="Gene3D" id="3.90.1150.210">
    <property type="entry name" value="F-actin capping protein, beta subunit"/>
    <property type="match status" value="1"/>
</dbReference>
<proteinExistence type="inferred from homology"/>
<dbReference type="PANTHER" id="PTHR10653:SF0">
    <property type="entry name" value="F-ACTIN-CAPPING PROTEIN SUBUNIT ALPHA"/>
    <property type="match status" value="1"/>
</dbReference>